<keyword evidence="1" id="KW-1133">Transmembrane helix</keyword>
<protein>
    <submittedName>
        <fullName evidence="2">Uncharacterized protein</fullName>
    </submittedName>
</protein>
<reference evidence="2 3" key="2">
    <citation type="journal article" date="2011" name="Stand. Genomic Sci.">
        <title>Complete genome sequence of Desulfurococcus mucosus type strain (O7/1).</title>
        <authorList>
            <person name="Wirth R."/>
            <person name="Chertkov O."/>
            <person name="Held B."/>
            <person name="Lapidus A."/>
            <person name="Nolan M."/>
            <person name="Lucas S."/>
            <person name="Hammon N."/>
            <person name="Deshpande S."/>
            <person name="Cheng J.F."/>
            <person name="Tapia R."/>
            <person name="Han C."/>
            <person name="Goodwin L."/>
            <person name="Pitluck S."/>
            <person name="Liolios K."/>
            <person name="Ioanna P."/>
            <person name="Ivanova N."/>
            <person name="Mavromatis K."/>
            <person name="Mikhailova N."/>
            <person name="Pati A."/>
            <person name="Chen A."/>
            <person name="Palaniappan K."/>
            <person name="Land M."/>
            <person name="Hauser L."/>
            <person name="Chang Y.J."/>
            <person name="Jeffries C.D."/>
            <person name="Bilek Y."/>
            <person name="Hader T."/>
            <person name="Rohde M."/>
            <person name="Spring S."/>
            <person name="Sikorski J."/>
            <person name="Goker M."/>
            <person name="Woyke T."/>
            <person name="Bristow J."/>
            <person name="Eisen J.A."/>
            <person name="Markowitz V."/>
            <person name="Hugenholtz P."/>
            <person name="Kyrpides N.C."/>
            <person name="Klenk H.P."/>
        </authorList>
    </citation>
    <scope>NUCLEOTIDE SEQUENCE [LARGE SCALE GENOMIC DNA]</scope>
    <source>
        <strain evidence="3">ATCC 35584 / DSM 2162 / JCM 9187 / O7/1</strain>
    </source>
</reference>
<reference evidence="3" key="1">
    <citation type="submission" date="2010-11" db="EMBL/GenBank/DDBJ databases">
        <title>The complete genome of Desulfurococcus mucosus DSM 2162.</title>
        <authorList>
            <consortium name="US DOE Joint Genome Institute (JGI-PGF)"/>
            <person name="Lucas S."/>
            <person name="Copeland A."/>
            <person name="Lapidus A."/>
            <person name="Bruce D."/>
            <person name="Goodwin L."/>
            <person name="Pitluck S."/>
            <person name="Kyrpides N."/>
            <person name="Mavromatis K."/>
            <person name="Pagani I."/>
            <person name="Ivanova N."/>
            <person name="Ovchinnikova G."/>
            <person name="Chertkov O."/>
            <person name="Held B."/>
            <person name="Brettin T."/>
            <person name="Detter J.C."/>
            <person name="Tapia R."/>
            <person name="Han C."/>
            <person name="Land M."/>
            <person name="Hauser L."/>
            <person name="Markowitz V."/>
            <person name="Cheng J.-F."/>
            <person name="Hugenholtz P."/>
            <person name="Woyke T."/>
            <person name="Wu D."/>
            <person name="Wirth R."/>
            <person name="Bilek Y."/>
            <person name="Hader T."/>
            <person name="Klenk H.-P."/>
            <person name="Eisen J.A."/>
        </authorList>
    </citation>
    <scope>NUCLEOTIDE SEQUENCE [LARGE SCALE GENOMIC DNA]</scope>
    <source>
        <strain evidence="3">ATCC 35584 / DSM 2162 / JCM 9187 / O7/1</strain>
    </source>
</reference>
<keyword evidence="1" id="KW-0812">Transmembrane</keyword>
<gene>
    <name evidence="2" type="ordered locus">Desmu_0465</name>
</gene>
<dbReference type="AlphaFoldDB" id="E8R8F3"/>
<evidence type="ECO:0000313" key="3">
    <source>
        <dbReference type="Proteomes" id="UP000001068"/>
    </source>
</evidence>
<evidence type="ECO:0000256" key="1">
    <source>
        <dbReference type="SAM" id="Phobius"/>
    </source>
</evidence>
<proteinExistence type="predicted"/>
<dbReference type="EMBL" id="CP002363">
    <property type="protein sequence ID" value="ADV64779.1"/>
    <property type="molecule type" value="Genomic_DNA"/>
</dbReference>
<dbReference type="KEGG" id="dmu:Desmu_0465"/>
<evidence type="ECO:0000313" key="2">
    <source>
        <dbReference type="EMBL" id="ADV64779.1"/>
    </source>
</evidence>
<accession>E8R8F3</accession>
<keyword evidence="1" id="KW-0472">Membrane</keyword>
<organism evidence="2 3">
    <name type="scientific">Desulfurococcus mucosus (strain ATCC 35584 / DSM 2162 / JCM 9187 / O7/1)</name>
    <dbReference type="NCBI Taxonomy" id="765177"/>
    <lineage>
        <taxon>Archaea</taxon>
        <taxon>Thermoproteota</taxon>
        <taxon>Thermoprotei</taxon>
        <taxon>Desulfurococcales</taxon>
        <taxon>Desulfurococcaceae</taxon>
        <taxon>Desulfurococcus</taxon>
    </lineage>
</organism>
<keyword evidence="3" id="KW-1185">Reference proteome</keyword>
<dbReference type="Proteomes" id="UP000001068">
    <property type="component" value="Chromosome"/>
</dbReference>
<feature type="transmembrane region" description="Helical" evidence="1">
    <location>
        <begin position="12"/>
        <end position="31"/>
    </location>
</feature>
<dbReference type="HOGENOM" id="CLU_3245194_0_0_2"/>
<sequence length="42" mass="4461" precursor="true">MRRTGRGFRGVAAGTVVAVIVLVAVAAYGMVRLTETASLFHR</sequence>
<name>E8R8F3_DESM0</name>